<keyword evidence="6 7" id="KW-0472">Membrane</keyword>
<feature type="transmembrane region" description="Helical" evidence="7">
    <location>
        <begin position="600"/>
        <end position="622"/>
    </location>
</feature>
<evidence type="ECO:0000256" key="7">
    <source>
        <dbReference type="SAM" id="Phobius"/>
    </source>
</evidence>
<dbReference type="InterPro" id="IPR004869">
    <property type="entry name" value="MMPL_dom"/>
</dbReference>
<dbReference type="AlphaFoldDB" id="A0A545T6I1"/>
<feature type="transmembrane region" description="Helical" evidence="7">
    <location>
        <begin position="629"/>
        <end position="649"/>
    </location>
</feature>
<dbReference type="PANTHER" id="PTHR33406:SF6">
    <property type="entry name" value="MEMBRANE PROTEIN YDGH-RELATED"/>
    <property type="match status" value="1"/>
</dbReference>
<dbReference type="GO" id="GO:0005886">
    <property type="term" value="C:plasma membrane"/>
    <property type="evidence" value="ECO:0007669"/>
    <property type="project" value="UniProtKB-SubCell"/>
</dbReference>
<dbReference type="OrthoDB" id="9803781at2"/>
<feature type="transmembrane region" description="Helical" evidence="7">
    <location>
        <begin position="221"/>
        <end position="240"/>
    </location>
</feature>
<feature type="transmembrane region" description="Helical" evidence="7">
    <location>
        <begin position="281"/>
        <end position="298"/>
    </location>
</feature>
<keyword evidence="3" id="KW-1003">Cell membrane</keyword>
<dbReference type="EMBL" id="VIKR01000004">
    <property type="protein sequence ID" value="TQV72837.1"/>
    <property type="molecule type" value="Genomic_DNA"/>
</dbReference>
<keyword evidence="4 7" id="KW-0812">Transmembrane</keyword>
<feature type="transmembrane region" description="Helical" evidence="7">
    <location>
        <begin position="12"/>
        <end position="31"/>
    </location>
</feature>
<dbReference type="PANTHER" id="PTHR33406">
    <property type="entry name" value="MEMBRANE PROTEIN MJ1562-RELATED"/>
    <property type="match status" value="1"/>
</dbReference>
<feature type="domain" description="SSD" evidence="8">
    <location>
        <begin position="628"/>
        <end position="755"/>
    </location>
</feature>
<dbReference type="SUPFAM" id="SSF82866">
    <property type="entry name" value="Multidrug efflux transporter AcrB transmembrane domain"/>
    <property type="match status" value="2"/>
</dbReference>
<evidence type="ECO:0000256" key="6">
    <source>
        <dbReference type="ARBA" id="ARBA00023136"/>
    </source>
</evidence>
<comment type="subcellular location">
    <subcellularLocation>
        <location evidence="1">Cell membrane</location>
        <topology evidence="1">Multi-pass membrane protein</topology>
    </subcellularLocation>
</comment>
<dbReference type="Pfam" id="PF03176">
    <property type="entry name" value="MMPL"/>
    <property type="match status" value="2"/>
</dbReference>
<feature type="transmembrane region" description="Helical" evidence="7">
    <location>
        <begin position="350"/>
        <end position="375"/>
    </location>
</feature>
<dbReference type="RefSeq" id="WP_142942948.1">
    <property type="nucleotide sequence ID" value="NZ_VIKR01000004.1"/>
</dbReference>
<evidence type="ECO:0000256" key="4">
    <source>
        <dbReference type="ARBA" id="ARBA00022692"/>
    </source>
</evidence>
<dbReference type="InterPro" id="IPR050545">
    <property type="entry name" value="Mycobact_MmpL"/>
</dbReference>
<evidence type="ECO:0000256" key="2">
    <source>
        <dbReference type="ARBA" id="ARBA00010157"/>
    </source>
</evidence>
<organism evidence="9 10">
    <name type="scientific">Aliikangiella marina</name>
    <dbReference type="NCBI Taxonomy" id="1712262"/>
    <lineage>
        <taxon>Bacteria</taxon>
        <taxon>Pseudomonadati</taxon>
        <taxon>Pseudomonadota</taxon>
        <taxon>Gammaproteobacteria</taxon>
        <taxon>Oceanospirillales</taxon>
        <taxon>Pleioneaceae</taxon>
        <taxon>Aliikangiella</taxon>
    </lineage>
</organism>
<feature type="transmembrane region" description="Helical" evidence="7">
    <location>
        <begin position="655"/>
        <end position="676"/>
    </location>
</feature>
<feature type="domain" description="SSD" evidence="8">
    <location>
        <begin position="247"/>
        <end position="372"/>
    </location>
</feature>
<evidence type="ECO:0000259" key="8">
    <source>
        <dbReference type="PROSITE" id="PS50156"/>
    </source>
</evidence>
<evidence type="ECO:0000256" key="5">
    <source>
        <dbReference type="ARBA" id="ARBA00022989"/>
    </source>
</evidence>
<feature type="transmembrane region" description="Helical" evidence="7">
    <location>
        <begin position="247"/>
        <end position="269"/>
    </location>
</feature>
<dbReference type="PROSITE" id="PS50156">
    <property type="entry name" value="SSD"/>
    <property type="match status" value="2"/>
</dbReference>
<gene>
    <name evidence="9" type="ORF">FLL45_15335</name>
</gene>
<evidence type="ECO:0000256" key="1">
    <source>
        <dbReference type="ARBA" id="ARBA00004651"/>
    </source>
</evidence>
<dbReference type="Proteomes" id="UP000317839">
    <property type="component" value="Unassembled WGS sequence"/>
</dbReference>
<name>A0A545T6I1_9GAMM</name>
<keyword evidence="10" id="KW-1185">Reference proteome</keyword>
<feature type="transmembrane region" description="Helical" evidence="7">
    <location>
        <begin position="730"/>
        <end position="753"/>
    </location>
</feature>
<proteinExistence type="inferred from homology"/>
<evidence type="ECO:0000313" key="10">
    <source>
        <dbReference type="Proteomes" id="UP000317839"/>
    </source>
</evidence>
<reference evidence="9 10" key="1">
    <citation type="submission" date="2019-06" db="EMBL/GenBank/DDBJ databases">
        <title>Draft genome of Aliikangiella marina GYP-15.</title>
        <authorList>
            <person name="Wang G."/>
        </authorList>
    </citation>
    <scope>NUCLEOTIDE SEQUENCE [LARGE SCALE GENOMIC DNA]</scope>
    <source>
        <strain evidence="9 10">GYP-15</strain>
    </source>
</reference>
<sequence>MSAILANYIIRFRWLLLVIGIVSIGLAGLGATKLGFTTDYRVFFDKGNEQLEAYESLQNTYEKSDNVLFVIKPKNDQDVFTEDTLRAIQWLTTEAWQTPFSTRVDSISNYQHTRAEEDDLIVADLAGDELALTPSSIEYIKSVSLDEPLLVHRLVSPTGHVAAVNVTVKLPGKALDENSKVAQFSANLKQELQQKYPHLEVYMTGFVMLNQAFQDASQKDMGTIVPLMFLVVLVTLGILLRSITATFATLVMILASIITAMGLTGWLGIKLTPPSSSAPTIILTMAVADAVHVLVTFLQHYHRGMNKFDAMQESLRINLQPIFLTSVTTVIGFLTMNFSEVPPFHDLGNIVAIGVTAAFIFSVTLLPALILALPVKQKLIVADKSNSMDAIANFVIGNRKKLLWGMTIFAIVSVAFLPRNELNDEWVQYFDESVDFRNDTDFVLENLTGLYTLEFSIKAGEEGSVSDPKFLKTVEDFTQMAEALPEVIHVNTFTDTMSRLNKNMHSDDASFYRLPQERELAAQYLLLYEMSLPYGLDLNNQINVKKSATRVIVTAKNLSTKETIALENKLGAWLVINGQGFEFDVASPSLMFAHIGERNIVSMLGGTAIALVLISLLLTVALRSKRMGLVSLVPNLVPAFVAFGIWGIFVAQVGMSLAMVAGMTLGIVVDDTVHFLSKYLRAREEKGLSVEAAIRYAFANVGRALVTTTLVLVAGFSVMSFSTFSLNSDMGVMTALTISIALIIDFLLLPALLMTYEKEKQDEQVSTRINRDSDASLVG</sequence>
<feature type="transmembrane region" description="Helical" evidence="7">
    <location>
        <begin position="402"/>
        <end position="418"/>
    </location>
</feature>
<feature type="transmembrane region" description="Helical" evidence="7">
    <location>
        <begin position="697"/>
        <end position="718"/>
    </location>
</feature>
<dbReference type="InterPro" id="IPR000731">
    <property type="entry name" value="SSD"/>
</dbReference>
<feature type="transmembrane region" description="Helical" evidence="7">
    <location>
        <begin position="319"/>
        <end position="338"/>
    </location>
</feature>
<dbReference type="Gene3D" id="1.20.1640.10">
    <property type="entry name" value="Multidrug efflux transporter AcrB transmembrane domain"/>
    <property type="match status" value="2"/>
</dbReference>
<keyword evidence="5 7" id="KW-1133">Transmembrane helix</keyword>
<evidence type="ECO:0000256" key="3">
    <source>
        <dbReference type="ARBA" id="ARBA00022475"/>
    </source>
</evidence>
<protein>
    <submittedName>
        <fullName evidence="9">MMPL family transporter</fullName>
    </submittedName>
</protein>
<evidence type="ECO:0000313" key="9">
    <source>
        <dbReference type="EMBL" id="TQV72837.1"/>
    </source>
</evidence>
<accession>A0A545T6I1</accession>
<comment type="caution">
    <text evidence="9">The sequence shown here is derived from an EMBL/GenBank/DDBJ whole genome shotgun (WGS) entry which is preliminary data.</text>
</comment>
<comment type="similarity">
    <text evidence="2">Belongs to the resistance-nodulation-cell division (RND) (TC 2.A.6) family. MmpL subfamily.</text>
</comment>